<proteinExistence type="predicted"/>
<accession>A0A8J5M8T5</accession>
<dbReference type="AlphaFoldDB" id="A0A8J5M8T5"/>
<dbReference type="Proteomes" id="UP000709295">
    <property type="component" value="Unassembled WGS sequence"/>
</dbReference>
<feature type="non-terminal residue" evidence="1">
    <location>
        <position position="1"/>
    </location>
</feature>
<dbReference type="EMBL" id="JAENGY010000287">
    <property type="protein sequence ID" value="KAG6966983.1"/>
    <property type="molecule type" value="Genomic_DNA"/>
</dbReference>
<evidence type="ECO:0000313" key="1">
    <source>
        <dbReference type="EMBL" id="KAG6966983.1"/>
    </source>
</evidence>
<evidence type="ECO:0000313" key="2">
    <source>
        <dbReference type="Proteomes" id="UP000709295"/>
    </source>
</evidence>
<sequence>TGADLQQLRLLAQARPEALEREIVASLLVKRDPTYADTTLCRRLAKLSLAHA</sequence>
<organism evidence="1 2">
    <name type="scientific">Phytophthora aleatoria</name>
    <dbReference type="NCBI Taxonomy" id="2496075"/>
    <lineage>
        <taxon>Eukaryota</taxon>
        <taxon>Sar</taxon>
        <taxon>Stramenopiles</taxon>
        <taxon>Oomycota</taxon>
        <taxon>Peronosporomycetes</taxon>
        <taxon>Peronosporales</taxon>
        <taxon>Peronosporaceae</taxon>
        <taxon>Phytophthora</taxon>
    </lineage>
</organism>
<comment type="caution">
    <text evidence="1">The sequence shown here is derived from an EMBL/GenBank/DDBJ whole genome shotgun (WGS) entry which is preliminary data.</text>
</comment>
<protein>
    <submittedName>
        <fullName evidence="1">Uncharacterized protein</fullName>
    </submittedName>
</protein>
<gene>
    <name evidence="1" type="ORF">JG688_00006525</name>
</gene>
<keyword evidence="2" id="KW-1185">Reference proteome</keyword>
<name>A0A8J5M8T5_9STRA</name>
<reference evidence="1" key="1">
    <citation type="submission" date="2021-01" db="EMBL/GenBank/DDBJ databases">
        <title>Phytophthora aleatoria, a newly-described species from Pinus radiata is distinct from Phytophthora cactorum isolates based on comparative genomics.</title>
        <authorList>
            <person name="Mcdougal R."/>
            <person name="Panda P."/>
            <person name="Williams N."/>
            <person name="Studholme D.J."/>
        </authorList>
    </citation>
    <scope>NUCLEOTIDE SEQUENCE</scope>
    <source>
        <strain evidence="1">NZFS 4037</strain>
    </source>
</reference>